<evidence type="ECO:0000313" key="3">
    <source>
        <dbReference type="Proteomes" id="UP000636800"/>
    </source>
</evidence>
<gene>
    <name evidence="2" type="ORF">HPP92_014065</name>
    <name evidence="1" type="ORF">HPP92_014506</name>
</gene>
<dbReference type="Proteomes" id="UP000636800">
    <property type="component" value="Chromosome 7"/>
</dbReference>
<evidence type="ECO:0000313" key="2">
    <source>
        <dbReference type="EMBL" id="KAG0474379.1"/>
    </source>
</evidence>
<sequence length="105" mass="11536">MPTLSPALILENLGGEFPFDQAFGKDEGNEDPKQIEAQEQNMADEKKNEGIVFGSLDLVHASLFLSSKSSNLEDGGPFEYLLSRAMYCSIIGKLDGRRFSSLFGE</sequence>
<name>A0A835QMU9_VANPL</name>
<reference evidence="3 4" key="1">
    <citation type="journal article" date="2020" name="Nat. Food">
        <title>A phased Vanilla planifolia genome enables genetic improvement of flavour and production.</title>
        <authorList>
            <person name="Hasing T."/>
            <person name="Tang H."/>
            <person name="Brym M."/>
            <person name="Khazi F."/>
            <person name="Huang T."/>
            <person name="Chambers A.H."/>
        </authorList>
    </citation>
    <scope>NUCLEOTIDE SEQUENCE [LARGE SCALE GENOMIC DNA]</scope>
    <source>
        <tissue evidence="1">Leaf</tissue>
    </source>
</reference>
<dbReference type="AlphaFoldDB" id="A0A835QMU9"/>
<dbReference type="EMBL" id="JADCNL010000007">
    <property type="protein sequence ID" value="KAG0472649.1"/>
    <property type="molecule type" value="Genomic_DNA"/>
</dbReference>
<dbReference type="Proteomes" id="UP000639772">
    <property type="component" value="Chromosome 7"/>
</dbReference>
<organism evidence="1 3">
    <name type="scientific">Vanilla planifolia</name>
    <name type="common">Vanilla</name>
    <dbReference type="NCBI Taxonomy" id="51239"/>
    <lineage>
        <taxon>Eukaryota</taxon>
        <taxon>Viridiplantae</taxon>
        <taxon>Streptophyta</taxon>
        <taxon>Embryophyta</taxon>
        <taxon>Tracheophyta</taxon>
        <taxon>Spermatophyta</taxon>
        <taxon>Magnoliopsida</taxon>
        <taxon>Liliopsida</taxon>
        <taxon>Asparagales</taxon>
        <taxon>Orchidaceae</taxon>
        <taxon>Vanilloideae</taxon>
        <taxon>Vanilleae</taxon>
        <taxon>Vanilla</taxon>
    </lineage>
</organism>
<evidence type="ECO:0000313" key="4">
    <source>
        <dbReference type="Proteomes" id="UP000639772"/>
    </source>
</evidence>
<accession>A0A835QMU9</accession>
<protein>
    <submittedName>
        <fullName evidence="1">Uncharacterized protein</fullName>
    </submittedName>
</protein>
<keyword evidence="3" id="KW-1185">Reference proteome</keyword>
<evidence type="ECO:0000313" key="1">
    <source>
        <dbReference type="EMBL" id="KAG0472649.1"/>
    </source>
</evidence>
<proteinExistence type="predicted"/>
<comment type="caution">
    <text evidence="1">The sequence shown here is derived from an EMBL/GenBank/DDBJ whole genome shotgun (WGS) entry which is preliminary data.</text>
</comment>
<dbReference type="EMBL" id="JADCNM010000007">
    <property type="protein sequence ID" value="KAG0474379.1"/>
    <property type="molecule type" value="Genomic_DNA"/>
</dbReference>